<evidence type="ECO:0000256" key="4">
    <source>
        <dbReference type="PIRNR" id="PIRNR000185"/>
    </source>
</evidence>
<keyword evidence="11" id="KW-1185">Reference proteome</keyword>
<name>A0A923RSL3_9FIRM</name>
<evidence type="ECO:0000256" key="6">
    <source>
        <dbReference type="PIRSR" id="PIRSR000185-2"/>
    </source>
</evidence>
<evidence type="ECO:0000256" key="8">
    <source>
        <dbReference type="RuleBase" id="RU004417"/>
    </source>
</evidence>
<feature type="domain" description="Glutamate/phenylalanine/leucine/valine/L-tryptophan dehydrogenase C-terminal" evidence="9">
    <location>
        <begin position="186"/>
        <end position="420"/>
    </location>
</feature>
<dbReference type="PROSITE" id="PS00074">
    <property type="entry name" value="GLFV_DEHYDROGENASE"/>
    <property type="match status" value="1"/>
</dbReference>
<dbReference type="PANTHER" id="PTHR11606:SF13">
    <property type="entry name" value="GLUTAMATE DEHYDROGENASE 1, MITOCHONDRIAL"/>
    <property type="match status" value="1"/>
</dbReference>
<dbReference type="CDD" id="cd01076">
    <property type="entry name" value="NAD_bind_1_Glu_DH"/>
    <property type="match status" value="1"/>
</dbReference>
<dbReference type="Pfam" id="PF02812">
    <property type="entry name" value="ELFV_dehydrog_N"/>
    <property type="match status" value="1"/>
</dbReference>
<dbReference type="InterPro" id="IPR046346">
    <property type="entry name" value="Aminoacid_DH-like_N_sf"/>
</dbReference>
<dbReference type="GO" id="GO:0006538">
    <property type="term" value="P:L-glutamate catabolic process"/>
    <property type="evidence" value="ECO:0007669"/>
    <property type="project" value="TreeGrafter"/>
</dbReference>
<comment type="caution">
    <text evidence="10">The sequence shown here is derived from an EMBL/GenBank/DDBJ whole genome shotgun (WGS) entry which is preliminary data.</text>
</comment>
<evidence type="ECO:0000256" key="1">
    <source>
        <dbReference type="ARBA" id="ARBA00006382"/>
    </source>
</evidence>
<keyword evidence="6" id="KW-0547">Nucleotide-binding</keyword>
<evidence type="ECO:0000256" key="7">
    <source>
        <dbReference type="PIRSR" id="PIRSR000185-3"/>
    </source>
</evidence>
<dbReference type="Gene3D" id="3.40.50.10860">
    <property type="entry name" value="Leucine Dehydrogenase, chain A, domain 1"/>
    <property type="match status" value="1"/>
</dbReference>
<gene>
    <name evidence="10" type="ORF">H8S37_11010</name>
</gene>
<dbReference type="InterPro" id="IPR033922">
    <property type="entry name" value="NAD_bind_Glu_DH"/>
</dbReference>
<feature type="binding site" evidence="6">
    <location>
        <position position="356"/>
    </location>
    <ligand>
        <name>substrate</name>
    </ligand>
</feature>
<comment type="similarity">
    <text evidence="1 4 8">Belongs to the Glu/Leu/Phe/Val dehydrogenases family.</text>
</comment>
<dbReference type="Gene3D" id="3.40.50.720">
    <property type="entry name" value="NAD(P)-binding Rossmann-like Domain"/>
    <property type="match status" value="1"/>
</dbReference>
<evidence type="ECO:0000259" key="9">
    <source>
        <dbReference type="SMART" id="SM00839"/>
    </source>
</evidence>
<dbReference type="InterPro" id="IPR033524">
    <property type="entry name" value="Glu/Leu/Phe/Val_DH_AS"/>
</dbReference>
<dbReference type="SUPFAM" id="SSF53223">
    <property type="entry name" value="Aminoacid dehydrogenase-like, N-terminal domain"/>
    <property type="match status" value="1"/>
</dbReference>
<evidence type="ECO:0000313" key="10">
    <source>
        <dbReference type="EMBL" id="MBC5689447.1"/>
    </source>
</evidence>
<organism evidence="10 11">
    <name type="scientific">Mediterraneibacter hominis</name>
    <dbReference type="NCBI Taxonomy" id="2763054"/>
    <lineage>
        <taxon>Bacteria</taxon>
        <taxon>Bacillati</taxon>
        <taxon>Bacillota</taxon>
        <taxon>Clostridia</taxon>
        <taxon>Lachnospirales</taxon>
        <taxon>Lachnospiraceae</taxon>
        <taxon>Mediterraneibacter</taxon>
    </lineage>
</organism>
<evidence type="ECO:0000256" key="3">
    <source>
        <dbReference type="ARBA" id="ARBA00023002"/>
    </source>
</evidence>
<dbReference type="InterPro" id="IPR006096">
    <property type="entry name" value="Glu/Leu/Phe/Val/Trp_DH_C"/>
</dbReference>
<feature type="binding site" evidence="6">
    <location>
        <position position="193"/>
    </location>
    <ligand>
        <name>NAD(+)</name>
        <dbReference type="ChEBI" id="CHEBI:57540"/>
    </ligand>
</feature>
<keyword evidence="3 4" id="KW-0560">Oxidoreductase</keyword>
<dbReference type="RefSeq" id="WP_186876116.1">
    <property type="nucleotide sequence ID" value="NZ_JACOPF010000002.1"/>
</dbReference>
<feature type="binding site" evidence="6">
    <location>
        <position position="224"/>
    </location>
    <ligand>
        <name>NAD(+)</name>
        <dbReference type="ChEBI" id="CHEBI:57540"/>
    </ligand>
</feature>
<evidence type="ECO:0000256" key="5">
    <source>
        <dbReference type="PIRSR" id="PIRSR000185-1"/>
    </source>
</evidence>
<dbReference type="GO" id="GO:0004352">
    <property type="term" value="F:glutamate dehydrogenase (NAD+) activity"/>
    <property type="evidence" value="ECO:0007669"/>
    <property type="project" value="TreeGrafter"/>
</dbReference>
<dbReference type="InterPro" id="IPR036291">
    <property type="entry name" value="NAD(P)-bd_dom_sf"/>
</dbReference>
<keyword evidence="6" id="KW-0520">NAD</keyword>
<feature type="binding site" evidence="6">
    <location>
        <position position="97"/>
    </location>
    <ligand>
        <name>substrate</name>
    </ligand>
</feature>
<dbReference type="AlphaFoldDB" id="A0A923RSL3"/>
<dbReference type="PANTHER" id="PTHR11606">
    <property type="entry name" value="GLUTAMATE DEHYDROGENASE"/>
    <property type="match status" value="1"/>
</dbReference>
<dbReference type="InterPro" id="IPR014362">
    <property type="entry name" value="Glu_DH"/>
</dbReference>
<dbReference type="FunFam" id="3.40.50.10860:FF:000003">
    <property type="entry name" value="Glutamate dehydrogenase"/>
    <property type="match status" value="1"/>
</dbReference>
<proteinExistence type="inferred from homology"/>
<dbReference type="GO" id="GO:0000166">
    <property type="term" value="F:nucleotide binding"/>
    <property type="evidence" value="ECO:0007669"/>
    <property type="project" value="UniProtKB-KW"/>
</dbReference>
<feature type="active site" description="Proton donor" evidence="5">
    <location>
        <position position="109"/>
    </location>
</feature>
<dbReference type="Proteomes" id="UP000652477">
    <property type="component" value="Unassembled WGS sequence"/>
</dbReference>
<dbReference type="PIRSF" id="PIRSF000185">
    <property type="entry name" value="Glu_DH"/>
    <property type="match status" value="1"/>
</dbReference>
<dbReference type="InterPro" id="IPR006095">
    <property type="entry name" value="Glu/Leu/Phe/Val/Trp_DH"/>
</dbReference>
<dbReference type="Pfam" id="PF00208">
    <property type="entry name" value="ELFV_dehydrog"/>
    <property type="match status" value="1"/>
</dbReference>
<sequence length="423" mass="45838">MCTTSEKYNPYDNVVSTVKHAASLLQYDSSDYEAVLHPERELKVSVPVRMDDGSVRVFEGYRVQHSTSRGPAKGGIRYHQNVNIDEVKALAAWMTFKCAVVNIPYGGGKGGIICDPSELSEAEIRRLTRRFTAMIAPIIGPEQDIPAPDVGTNANVMGWIMDTYSMLKGHCVPGVVTGKPLELGGALGRSEATGRGVMITALNILRALHLPISGTTVAVQGMGNVGSVSAKLLHMAGMKVVGVSDVSGGLYCADGLDIPNIIQYLSEKRGNLLKDYKKENVVHIANEELLELDTVLLVPAALENQIHAGNADKIQAKVIVEGANGPTSVEADEILKKKGIILVPDILANAGGVIVSYFEWVQNIQSVNWSEEHVNEQLKEIMDQAFKSVWDISQEKGTTLRTGAYLIAVKRVIDAKNLRGIWP</sequence>
<evidence type="ECO:0000256" key="2">
    <source>
        <dbReference type="ARBA" id="ARBA00012896"/>
    </source>
</evidence>
<accession>A0A923RSL3</accession>
<feature type="binding site" evidence="6">
    <location>
        <position position="73"/>
    </location>
    <ligand>
        <name>substrate</name>
    </ligand>
</feature>
<feature type="site" description="Important for catalysis" evidence="7">
    <location>
        <position position="149"/>
    </location>
</feature>
<dbReference type="SMART" id="SM00839">
    <property type="entry name" value="ELFV_dehydrog"/>
    <property type="match status" value="1"/>
</dbReference>
<dbReference type="SUPFAM" id="SSF51735">
    <property type="entry name" value="NAD(P)-binding Rossmann-fold domains"/>
    <property type="match status" value="1"/>
</dbReference>
<reference evidence="10" key="1">
    <citation type="submission" date="2020-08" db="EMBL/GenBank/DDBJ databases">
        <title>Genome public.</title>
        <authorList>
            <person name="Liu C."/>
            <person name="Sun Q."/>
        </authorList>
    </citation>
    <scope>NUCLEOTIDE SEQUENCE</scope>
    <source>
        <strain evidence="10">NSJ-55</strain>
    </source>
</reference>
<evidence type="ECO:0000313" key="11">
    <source>
        <dbReference type="Proteomes" id="UP000652477"/>
    </source>
</evidence>
<protein>
    <recommendedName>
        <fullName evidence="2 4">Glutamate dehydrogenase</fullName>
    </recommendedName>
</protein>
<dbReference type="PRINTS" id="PR00082">
    <property type="entry name" value="GLFDHDRGNASE"/>
</dbReference>
<dbReference type="EMBL" id="JACOPF010000002">
    <property type="protein sequence ID" value="MBC5689447.1"/>
    <property type="molecule type" value="Genomic_DNA"/>
</dbReference>
<dbReference type="InterPro" id="IPR006097">
    <property type="entry name" value="Glu/Leu/Phe/Val/Trp_DH_dimer"/>
</dbReference>